<evidence type="ECO:0000256" key="1">
    <source>
        <dbReference type="SAM" id="MobiDB-lite"/>
    </source>
</evidence>
<dbReference type="EMBL" id="BARU01005813">
    <property type="protein sequence ID" value="GAH41686.1"/>
    <property type="molecule type" value="Genomic_DNA"/>
</dbReference>
<name>X1F7S7_9ZZZZ</name>
<evidence type="ECO:0000313" key="2">
    <source>
        <dbReference type="EMBL" id="GAH41686.1"/>
    </source>
</evidence>
<accession>X1F7S7</accession>
<sequence>MYNRFRPHQGLTGRTPDEVYFNREPGIEKPRWEPRAKWPMTSGCAAPYVPAKDECGVKLRLEVNYLEGRKHLPIFKLRKVA</sequence>
<dbReference type="AlphaFoldDB" id="X1F7S7"/>
<reference evidence="2" key="1">
    <citation type="journal article" date="2014" name="Front. Microbiol.">
        <title>High frequency of phylogenetically diverse reductive dehalogenase-homologous genes in deep subseafloor sedimentary metagenomes.</title>
        <authorList>
            <person name="Kawai M."/>
            <person name="Futagami T."/>
            <person name="Toyoda A."/>
            <person name="Takaki Y."/>
            <person name="Nishi S."/>
            <person name="Hori S."/>
            <person name="Arai W."/>
            <person name="Tsubouchi T."/>
            <person name="Morono Y."/>
            <person name="Uchiyama I."/>
            <person name="Ito T."/>
            <person name="Fujiyama A."/>
            <person name="Inagaki F."/>
            <person name="Takami H."/>
        </authorList>
    </citation>
    <scope>NUCLEOTIDE SEQUENCE</scope>
    <source>
        <strain evidence="2">Expedition CK06-06</strain>
    </source>
</reference>
<comment type="caution">
    <text evidence="2">The sequence shown here is derived from an EMBL/GenBank/DDBJ whole genome shotgun (WGS) entry which is preliminary data.</text>
</comment>
<gene>
    <name evidence="2" type="ORF">S03H2_11375</name>
</gene>
<protein>
    <submittedName>
        <fullName evidence="2">Uncharacterized protein</fullName>
    </submittedName>
</protein>
<proteinExistence type="predicted"/>
<feature type="region of interest" description="Disordered" evidence="1">
    <location>
        <begin position="1"/>
        <end position="21"/>
    </location>
</feature>
<organism evidence="2">
    <name type="scientific">marine sediment metagenome</name>
    <dbReference type="NCBI Taxonomy" id="412755"/>
    <lineage>
        <taxon>unclassified sequences</taxon>
        <taxon>metagenomes</taxon>
        <taxon>ecological metagenomes</taxon>
    </lineage>
</organism>